<protein>
    <recommendedName>
        <fullName evidence="10">SAFB-like transcription modulator</fullName>
    </recommendedName>
</protein>
<dbReference type="PROSITE" id="PS50800">
    <property type="entry name" value="SAP"/>
    <property type="match status" value="1"/>
</dbReference>
<feature type="compositionally biased region" description="Low complexity" evidence="5">
    <location>
        <begin position="88"/>
        <end position="98"/>
    </location>
</feature>
<dbReference type="InterPro" id="IPR012677">
    <property type="entry name" value="Nucleotide-bd_a/b_plait_sf"/>
</dbReference>
<feature type="compositionally biased region" description="Basic and acidic residues" evidence="5">
    <location>
        <begin position="70"/>
        <end position="80"/>
    </location>
</feature>
<name>A0A9N9RX31_9DIPT</name>
<reference evidence="8" key="1">
    <citation type="submission" date="2022-01" db="EMBL/GenBank/DDBJ databases">
        <authorList>
            <person name="King R."/>
        </authorList>
    </citation>
    <scope>NUCLEOTIDE SEQUENCE</scope>
</reference>
<evidence type="ECO:0008006" key="10">
    <source>
        <dbReference type="Google" id="ProtNLM"/>
    </source>
</evidence>
<keyword evidence="2 4" id="KW-0694">RNA-binding</keyword>
<dbReference type="InterPro" id="IPR051738">
    <property type="entry name" value="SAF_Modulators"/>
</dbReference>
<feature type="compositionally biased region" description="Basic and acidic residues" evidence="5">
    <location>
        <begin position="443"/>
        <end position="478"/>
    </location>
</feature>
<dbReference type="GO" id="GO:0005634">
    <property type="term" value="C:nucleus"/>
    <property type="evidence" value="ECO:0007669"/>
    <property type="project" value="UniProtKB-SubCell"/>
</dbReference>
<dbReference type="GO" id="GO:0043565">
    <property type="term" value="F:sequence-specific DNA binding"/>
    <property type="evidence" value="ECO:0007669"/>
    <property type="project" value="TreeGrafter"/>
</dbReference>
<dbReference type="InterPro" id="IPR003034">
    <property type="entry name" value="SAP_dom"/>
</dbReference>
<dbReference type="GO" id="GO:0006357">
    <property type="term" value="P:regulation of transcription by RNA polymerase II"/>
    <property type="evidence" value="ECO:0007669"/>
    <property type="project" value="TreeGrafter"/>
</dbReference>
<evidence type="ECO:0000256" key="1">
    <source>
        <dbReference type="ARBA" id="ARBA00004123"/>
    </source>
</evidence>
<dbReference type="InterPro" id="IPR036361">
    <property type="entry name" value="SAP_dom_sf"/>
</dbReference>
<dbReference type="SUPFAM" id="SSF54928">
    <property type="entry name" value="RNA-binding domain, RBD"/>
    <property type="match status" value="1"/>
</dbReference>
<feature type="compositionally biased region" description="Basic and acidic residues" evidence="5">
    <location>
        <begin position="377"/>
        <end position="388"/>
    </location>
</feature>
<feature type="compositionally biased region" description="Polar residues" evidence="5">
    <location>
        <begin position="746"/>
        <end position="756"/>
    </location>
</feature>
<dbReference type="Proteomes" id="UP001153620">
    <property type="component" value="Chromosome 2"/>
</dbReference>
<evidence type="ECO:0000256" key="3">
    <source>
        <dbReference type="ARBA" id="ARBA00023242"/>
    </source>
</evidence>
<feature type="domain" description="SAP" evidence="7">
    <location>
        <begin position="8"/>
        <end position="42"/>
    </location>
</feature>
<dbReference type="GO" id="GO:0050684">
    <property type="term" value="P:regulation of mRNA processing"/>
    <property type="evidence" value="ECO:0007669"/>
    <property type="project" value="TreeGrafter"/>
</dbReference>
<dbReference type="AlphaFoldDB" id="A0A9N9RX31"/>
<comment type="subcellular location">
    <subcellularLocation>
        <location evidence="1">Nucleus</location>
    </subcellularLocation>
</comment>
<dbReference type="SUPFAM" id="SSF68906">
    <property type="entry name" value="SAP domain"/>
    <property type="match status" value="1"/>
</dbReference>
<evidence type="ECO:0000259" key="7">
    <source>
        <dbReference type="PROSITE" id="PS50800"/>
    </source>
</evidence>
<dbReference type="PANTHER" id="PTHR15683">
    <property type="entry name" value="SCAFFOLD ATTACHMENT FACTOR B-RELATED"/>
    <property type="match status" value="1"/>
</dbReference>
<feature type="domain" description="RRM" evidence="6">
    <location>
        <begin position="268"/>
        <end position="346"/>
    </location>
</feature>
<feature type="compositionally biased region" description="Polar residues" evidence="5">
    <location>
        <begin position="354"/>
        <end position="370"/>
    </location>
</feature>
<feature type="compositionally biased region" description="Basic and acidic residues" evidence="5">
    <location>
        <begin position="577"/>
        <end position="610"/>
    </location>
</feature>
<feature type="compositionally biased region" description="Basic and acidic residues" evidence="5">
    <location>
        <begin position="397"/>
        <end position="422"/>
    </location>
</feature>
<evidence type="ECO:0000256" key="2">
    <source>
        <dbReference type="ARBA" id="ARBA00022884"/>
    </source>
</evidence>
<dbReference type="InterPro" id="IPR000504">
    <property type="entry name" value="RRM_dom"/>
</dbReference>
<organism evidence="8 9">
    <name type="scientific">Chironomus riparius</name>
    <dbReference type="NCBI Taxonomy" id="315576"/>
    <lineage>
        <taxon>Eukaryota</taxon>
        <taxon>Metazoa</taxon>
        <taxon>Ecdysozoa</taxon>
        <taxon>Arthropoda</taxon>
        <taxon>Hexapoda</taxon>
        <taxon>Insecta</taxon>
        <taxon>Pterygota</taxon>
        <taxon>Neoptera</taxon>
        <taxon>Endopterygota</taxon>
        <taxon>Diptera</taxon>
        <taxon>Nematocera</taxon>
        <taxon>Chironomoidea</taxon>
        <taxon>Chironomidae</taxon>
        <taxon>Chironominae</taxon>
        <taxon>Chironomus</taxon>
    </lineage>
</organism>
<feature type="region of interest" description="Disordered" evidence="5">
    <location>
        <begin position="491"/>
        <end position="523"/>
    </location>
</feature>
<dbReference type="Gene3D" id="3.30.70.330">
    <property type="match status" value="1"/>
</dbReference>
<dbReference type="PROSITE" id="PS50102">
    <property type="entry name" value="RRM"/>
    <property type="match status" value="1"/>
</dbReference>
<accession>A0A9N9RX31</accession>
<evidence type="ECO:0000259" key="6">
    <source>
        <dbReference type="PROSITE" id="PS50102"/>
    </source>
</evidence>
<feature type="region of interest" description="Disordered" evidence="5">
    <location>
        <begin position="577"/>
        <end position="756"/>
    </location>
</feature>
<evidence type="ECO:0000256" key="4">
    <source>
        <dbReference type="PROSITE-ProRule" id="PRU00176"/>
    </source>
</evidence>
<feature type="compositionally biased region" description="Basic and acidic residues" evidence="5">
    <location>
        <begin position="172"/>
        <end position="186"/>
    </location>
</feature>
<dbReference type="OrthoDB" id="6159259at2759"/>
<keyword evidence="9" id="KW-1185">Reference proteome</keyword>
<gene>
    <name evidence="8" type="ORF">CHIRRI_LOCUS7598</name>
</gene>
<sequence>MADEKKKLNDLRVVDLKSELEKRSLETSGVKTILIERLEKALADEGHDPNEYLFEINKGKTVKPATPSKASKEPEKPKEEQAEEENPIIEIIESSSQEDLNSTINDDELILKDECSEDIDTTDDKINESQEQKELEKPKQTTEDESNYLDGETSNIDNEDSINLTIGEEEEQMLRDEYDIKPKDTEITENPIIDADEKSEQDKQQVNLSNEKKSESEEKSKDTSSVKSGKDEVTSTAVSSVGTAEKKKITAPSPTAIPNNTANQQPSRNLWVSGLSALTRATDLKLIFGKHGKVVGAKIVTNTRSANQRCFGYVTMANPKDATECIEHLHRTELHGRMISVERAKNDLAGASKAVTTATKPTETAVKPSNGTTSTTGEKKKESTDANKPDTIPPTSKDSKESDRKEKSVSKTKDTIDTKDDESSTSSPPKPPRKRISPPRSSKSKEKSRERQRDAAKDVKIRKRSNENVRVERKSRSREILSLSRLREEREIRRRRERERDMREKQMREEERRRREIRRRQIEEDARLAKEREKLELEKLKIAKEKAELVRIQRERQKLEMEKIEFERLELKRQQRKIEEEKRAIKRPLSNDRYDDDRDRKRPASDRRGFEAPPPPRFDLSRSSGYDRDRSTTDIKKRLDDYPKRDDGYSSKSRDDYKRDSYKSSGSSRDDYKRDVEVSSRSYNSSSSNRIDSSLNSSKDRYSDRTSTSDYRSSGSRADDSRNDSSKSRYYDSQSDTRYNRPPVVPSTTTWTGNTSHQSQFGGMGSTDLWNAAKAQTADNSASWSRNNMDDNREYRFPNNDRKTSQHYPIDQSMRTTQYVSNGNSNIIPTTSTRFTGNPRW</sequence>
<feature type="compositionally biased region" description="Polar residues" evidence="5">
    <location>
        <begin position="152"/>
        <end position="164"/>
    </location>
</feature>
<proteinExistence type="predicted"/>
<feature type="compositionally biased region" description="Basic and acidic residues" evidence="5">
    <location>
        <begin position="717"/>
        <end position="730"/>
    </location>
</feature>
<dbReference type="Pfam" id="PF00076">
    <property type="entry name" value="RRM_1"/>
    <property type="match status" value="1"/>
</dbReference>
<dbReference type="GO" id="GO:0003723">
    <property type="term" value="F:RNA binding"/>
    <property type="evidence" value="ECO:0007669"/>
    <property type="project" value="UniProtKB-UniRule"/>
</dbReference>
<dbReference type="InterPro" id="IPR035979">
    <property type="entry name" value="RBD_domain_sf"/>
</dbReference>
<feature type="region of interest" description="Disordered" evidence="5">
    <location>
        <begin position="350"/>
        <end position="478"/>
    </location>
</feature>
<dbReference type="PANTHER" id="PTHR15683:SF8">
    <property type="entry name" value="SCAFFOLD ATTACHMENT FACTOR B, ISOFORM B"/>
    <property type="match status" value="1"/>
</dbReference>
<evidence type="ECO:0000256" key="5">
    <source>
        <dbReference type="SAM" id="MobiDB-lite"/>
    </source>
</evidence>
<dbReference type="Gene3D" id="1.10.720.30">
    <property type="entry name" value="SAP domain"/>
    <property type="match status" value="1"/>
</dbReference>
<feature type="compositionally biased region" description="Low complexity" evidence="5">
    <location>
        <begin position="679"/>
        <end position="697"/>
    </location>
</feature>
<feature type="compositionally biased region" description="Basic and acidic residues" evidence="5">
    <location>
        <begin position="210"/>
        <end position="233"/>
    </location>
</feature>
<dbReference type="SMART" id="SM00360">
    <property type="entry name" value="RRM"/>
    <property type="match status" value="1"/>
</dbReference>
<reference evidence="8" key="2">
    <citation type="submission" date="2022-10" db="EMBL/GenBank/DDBJ databases">
        <authorList>
            <consortium name="ENA_rothamsted_submissions"/>
            <consortium name="culmorum"/>
            <person name="King R."/>
        </authorList>
    </citation>
    <scope>NUCLEOTIDE SEQUENCE</scope>
</reference>
<feature type="compositionally biased region" description="Low complexity" evidence="5">
    <location>
        <begin position="705"/>
        <end position="716"/>
    </location>
</feature>
<feature type="region of interest" description="Disordered" evidence="5">
    <location>
        <begin position="54"/>
        <end position="266"/>
    </location>
</feature>
<dbReference type="EMBL" id="OU895878">
    <property type="protein sequence ID" value="CAG9804719.1"/>
    <property type="molecule type" value="Genomic_DNA"/>
</dbReference>
<dbReference type="Pfam" id="PF02037">
    <property type="entry name" value="SAP"/>
    <property type="match status" value="1"/>
</dbReference>
<evidence type="ECO:0000313" key="9">
    <source>
        <dbReference type="Proteomes" id="UP001153620"/>
    </source>
</evidence>
<evidence type="ECO:0000313" key="8">
    <source>
        <dbReference type="EMBL" id="CAG9804719.1"/>
    </source>
</evidence>
<keyword evidence="3" id="KW-0539">Nucleus</keyword>
<dbReference type="SMART" id="SM00513">
    <property type="entry name" value="SAP"/>
    <property type="match status" value="1"/>
</dbReference>
<feature type="compositionally biased region" description="Polar residues" evidence="5">
    <location>
        <begin position="252"/>
        <end position="266"/>
    </location>
</feature>
<feature type="compositionally biased region" description="Basic and acidic residues" evidence="5">
    <location>
        <begin position="625"/>
        <end position="678"/>
    </location>
</feature>
<feature type="compositionally biased region" description="Basic and acidic residues" evidence="5">
    <location>
        <begin position="122"/>
        <end position="142"/>
    </location>
</feature>